<name>A0A7X0NIG4_9GAMM</name>
<dbReference type="EMBL" id="JACHHU010000023">
    <property type="protein sequence ID" value="MBB6544039.1"/>
    <property type="molecule type" value="Genomic_DNA"/>
</dbReference>
<dbReference type="Proteomes" id="UP000537141">
    <property type="component" value="Unassembled WGS sequence"/>
</dbReference>
<accession>A0A7X0NIG4</accession>
<dbReference type="Pfam" id="PF08859">
    <property type="entry name" value="DGC"/>
    <property type="match status" value="1"/>
</dbReference>
<gene>
    <name evidence="1" type="ORF">HNQ55_002563</name>
</gene>
<dbReference type="InterPro" id="IPR014958">
    <property type="entry name" value="DGC"/>
</dbReference>
<reference evidence="1 2" key="1">
    <citation type="submission" date="2020-08" db="EMBL/GenBank/DDBJ databases">
        <title>Genomic Encyclopedia of Type Strains, Phase IV (KMG-IV): sequencing the most valuable type-strain genomes for metagenomic binning, comparative biology and taxonomic classification.</title>
        <authorList>
            <person name="Goeker M."/>
        </authorList>
    </citation>
    <scope>NUCLEOTIDE SEQUENCE [LARGE SCALE GENOMIC DNA]</scope>
    <source>
        <strain evidence="1 2">DSM 26287</strain>
    </source>
</reference>
<organism evidence="1 2">
    <name type="scientific">Thalassotalea piscium</name>
    <dbReference type="NCBI Taxonomy" id="1230533"/>
    <lineage>
        <taxon>Bacteria</taxon>
        <taxon>Pseudomonadati</taxon>
        <taxon>Pseudomonadota</taxon>
        <taxon>Gammaproteobacteria</taxon>
        <taxon>Alteromonadales</taxon>
        <taxon>Colwelliaceae</taxon>
        <taxon>Thalassotalea</taxon>
    </lineage>
</organism>
<evidence type="ECO:0000313" key="1">
    <source>
        <dbReference type="EMBL" id="MBB6544039.1"/>
    </source>
</evidence>
<protein>
    <submittedName>
        <fullName evidence="1">Putative metal-binding protein</fullName>
    </submittedName>
</protein>
<evidence type="ECO:0000313" key="2">
    <source>
        <dbReference type="Proteomes" id="UP000537141"/>
    </source>
</evidence>
<dbReference type="AlphaFoldDB" id="A0A7X0NIG4"/>
<proteinExistence type="predicted"/>
<comment type="caution">
    <text evidence="1">The sequence shown here is derived from an EMBL/GenBank/DDBJ whole genome shotgun (WGS) entry which is preliminary data.</text>
</comment>
<dbReference type="RefSeq" id="WP_184424817.1">
    <property type="nucleotide sequence ID" value="NZ_AP027362.1"/>
</dbReference>
<sequence>MLKPIVYACAGCSNVARIAHDVALTLDCDGLAEMSCVSGVIGNIAPIKALATSGRKIIAIDGCSLSCTKACLNACKIEPDHYFTITDLGIEKRDKWKDSLTDNSLAINSIYKTLDKHGINFVN</sequence>
<keyword evidence="2" id="KW-1185">Reference proteome</keyword>